<evidence type="ECO:0000259" key="3">
    <source>
        <dbReference type="Pfam" id="PF18962"/>
    </source>
</evidence>
<feature type="domain" description="Secretion system C-terminal sorting" evidence="3">
    <location>
        <begin position="376"/>
        <end position="451"/>
    </location>
</feature>
<dbReference type="InterPro" id="IPR019026">
    <property type="entry name" value="Peptidase_M64_IgA"/>
</dbReference>
<evidence type="ECO:0000256" key="1">
    <source>
        <dbReference type="ARBA" id="ARBA00022729"/>
    </source>
</evidence>
<reference evidence="5" key="1">
    <citation type="submission" date="2017-01" db="EMBL/GenBank/DDBJ databases">
        <authorList>
            <person name="Varghese N."/>
            <person name="Submissions S."/>
        </authorList>
    </citation>
    <scope>NUCLEOTIDE SEQUENCE [LARGE SCALE GENOMIC DNA]</scope>
    <source>
        <strain evidence="5">DSM 23145</strain>
    </source>
</reference>
<name>A0A1N7JKB8_9FLAO</name>
<feature type="chain" id="PRO_5012546239" evidence="2">
    <location>
        <begin position="19"/>
        <end position="453"/>
    </location>
</feature>
<evidence type="ECO:0000313" key="5">
    <source>
        <dbReference type="Proteomes" id="UP000185839"/>
    </source>
</evidence>
<dbReference type="Gene3D" id="3.40.390.10">
    <property type="entry name" value="Collagenase (Catalytic Domain)"/>
    <property type="match status" value="1"/>
</dbReference>
<dbReference type="GO" id="GO:0008237">
    <property type="term" value="F:metallopeptidase activity"/>
    <property type="evidence" value="ECO:0007669"/>
    <property type="project" value="InterPro"/>
</dbReference>
<accession>A0A1N7JKB8</accession>
<proteinExistence type="predicted"/>
<dbReference type="RefSeq" id="WP_076385160.1">
    <property type="nucleotide sequence ID" value="NZ_FTOI01000002.1"/>
</dbReference>
<dbReference type="Pfam" id="PF18962">
    <property type="entry name" value="Por_Secre_tail"/>
    <property type="match status" value="1"/>
</dbReference>
<evidence type="ECO:0000313" key="4">
    <source>
        <dbReference type="EMBL" id="SIS49768.1"/>
    </source>
</evidence>
<dbReference type="NCBIfam" id="TIGR04183">
    <property type="entry name" value="Por_Secre_tail"/>
    <property type="match status" value="1"/>
</dbReference>
<evidence type="ECO:0000256" key="2">
    <source>
        <dbReference type="SAM" id="SignalP"/>
    </source>
</evidence>
<dbReference type="EMBL" id="FTOI01000002">
    <property type="protein sequence ID" value="SIS49768.1"/>
    <property type="molecule type" value="Genomic_DNA"/>
</dbReference>
<sequence>MKKILLFLLLSQFCYSQVFETTAIIENGPRDKRINMVVLGDGFTASQQTDFITNATTLVNYVFSKAPYAQYKNYFNVYAVKVISAESGIKHPGTATDVTEPVFAVSNPNNFLGTTFDVGVHRCVYSNTTNKVTGVLASNVPDFDIAFVLGNSPEYGGCGGTYAFLSNHPSAPEILVHELGHSFGKLADEYWFSGTGESPNKTKDNNTATNRWKNWVGSNSVGIFPYEESPTWFRPHQNCEMRYLNRQFCSVCSQQLIERVHSIQDPIDSFTPSNAAAINLSAPITFKVNEILPIPNTLQNTWSLNGTLLPETSDTTTISPASFNLGTNTVLFSVVDNNSLLRVDNHSSLHVGTVSWTVTKTLGAINVNATQRNFTLFPNPVKSQIFIKDQNKSLKNITVEILDASGRSLRNPKVQVLSSGEVSVDVEGLLPQNYFIKVYEDKALILTQKIIKE</sequence>
<dbReference type="Pfam" id="PF09471">
    <property type="entry name" value="Peptidase_M64"/>
    <property type="match status" value="1"/>
</dbReference>
<dbReference type="STRING" id="713588.SAMN05421789_102168"/>
<protein>
    <submittedName>
        <fullName evidence="4">Por secretion system C-terminal sorting domain-containing protein</fullName>
    </submittedName>
</protein>
<dbReference type="OrthoDB" id="127762at2"/>
<gene>
    <name evidence="4" type="ORF">SAMN05421789_102168</name>
</gene>
<keyword evidence="5" id="KW-1185">Reference proteome</keyword>
<dbReference type="AlphaFoldDB" id="A0A1N7JKB8"/>
<dbReference type="InterPro" id="IPR024079">
    <property type="entry name" value="MetalloPept_cat_dom_sf"/>
</dbReference>
<organism evidence="4 5">
    <name type="scientific">Kaistella chaponensis</name>
    <dbReference type="NCBI Taxonomy" id="713588"/>
    <lineage>
        <taxon>Bacteria</taxon>
        <taxon>Pseudomonadati</taxon>
        <taxon>Bacteroidota</taxon>
        <taxon>Flavobacteriia</taxon>
        <taxon>Flavobacteriales</taxon>
        <taxon>Weeksellaceae</taxon>
        <taxon>Chryseobacterium group</taxon>
        <taxon>Kaistella</taxon>
    </lineage>
</organism>
<keyword evidence="1 2" id="KW-0732">Signal</keyword>
<dbReference type="InterPro" id="IPR026444">
    <property type="entry name" value="Secre_tail"/>
</dbReference>
<dbReference type="Proteomes" id="UP000185839">
    <property type="component" value="Unassembled WGS sequence"/>
</dbReference>
<feature type="signal peptide" evidence="2">
    <location>
        <begin position="1"/>
        <end position="18"/>
    </location>
</feature>